<keyword evidence="1" id="KW-0812">Transmembrane</keyword>
<reference evidence="2 3" key="1">
    <citation type="journal article" date="2014" name="Genome Announc.">
        <title>Draft Genome Sequence of Streptomyces fradiae ATCC 19609, a Strain Highly Sensitive to Antibiotics.</title>
        <authorList>
            <person name="Bekker O.B."/>
            <person name="Klimina K.M."/>
            <person name="Vatlin A.A."/>
            <person name="Zakharevich N.V."/>
            <person name="Kasianov A.S."/>
            <person name="Danilenko V.N."/>
        </authorList>
    </citation>
    <scope>NUCLEOTIDE SEQUENCE [LARGE SCALE GENOMIC DNA]</scope>
    <source>
        <strain evidence="2 3">ATCC 19609</strain>
    </source>
</reference>
<keyword evidence="1" id="KW-1133">Transmembrane helix</keyword>
<evidence type="ECO:0000256" key="1">
    <source>
        <dbReference type="SAM" id="Phobius"/>
    </source>
</evidence>
<protein>
    <submittedName>
        <fullName evidence="2">Uncharacterized protein</fullName>
    </submittedName>
</protein>
<dbReference type="EMBL" id="JNAD02000004">
    <property type="protein sequence ID" value="RKM96448.1"/>
    <property type="molecule type" value="Genomic_DNA"/>
</dbReference>
<dbReference type="AlphaFoldDB" id="A0A3M8F8J1"/>
<feature type="transmembrane region" description="Helical" evidence="1">
    <location>
        <begin position="45"/>
        <end position="66"/>
    </location>
</feature>
<evidence type="ECO:0000313" key="2">
    <source>
        <dbReference type="EMBL" id="RKM96448.1"/>
    </source>
</evidence>
<sequence>MVAMTTTHPAALPLLLGIVAAAVTGLGLVGYGFPAMGRGAVARGGAALSGALAALAYAWGLVSIFLDESGTAQACQDANPSLYGQVGDYSVSYLPPALNCRLSSGGSYEAAVPGFLTPVMTVCTVIAVILALIAVAGHHRTARPGPSTPHHPEKRNT</sequence>
<organism evidence="2 3">
    <name type="scientific">Streptomyces xinghaiensis</name>
    <dbReference type="NCBI Taxonomy" id="1038928"/>
    <lineage>
        <taxon>Bacteria</taxon>
        <taxon>Bacillati</taxon>
        <taxon>Actinomycetota</taxon>
        <taxon>Actinomycetes</taxon>
        <taxon>Kitasatosporales</taxon>
        <taxon>Streptomycetaceae</taxon>
        <taxon>Streptomyces</taxon>
    </lineage>
</organism>
<keyword evidence="3" id="KW-1185">Reference proteome</keyword>
<proteinExistence type="predicted"/>
<feature type="transmembrane region" description="Helical" evidence="1">
    <location>
        <begin position="115"/>
        <end position="136"/>
    </location>
</feature>
<dbReference type="Proteomes" id="UP000028058">
    <property type="component" value="Unassembled WGS sequence"/>
</dbReference>
<keyword evidence="1" id="KW-0472">Membrane</keyword>
<feature type="transmembrane region" description="Helical" evidence="1">
    <location>
        <begin position="12"/>
        <end position="33"/>
    </location>
</feature>
<accession>A0A3M8F8J1</accession>
<evidence type="ECO:0000313" key="3">
    <source>
        <dbReference type="Proteomes" id="UP000028058"/>
    </source>
</evidence>
<gene>
    <name evidence="2" type="ORF">SFRA_010245</name>
</gene>
<comment type="caution">
    <text evidence="2">The sequence shown here is derived from an EMBL/GenBank/DDBJ whole genome shotgun (WGS) entry which is preliminary data.</text>
</comment>
<name>A0A3M8F8J1_9ACTN</name>